<feature type="domain" description="DUF5753" evidence="2">
    <location>
        <begin position="2"/>
        <end position="46"/>
    </location>
</feature>
<evidence type="ECO:0000313" key="3">
    <source>
        <dbReference type="EMBL" id="GAA2698816.1"/>
    </source>
</evidence>
<dbReference type="Pfam" id="PF19054">
    <property type="entry name" value="DUF5753"/>
    <property type="match status" value="1"/>
</dbReference>
<dbReference type="Proteomes" id="UP001499989">
    <property type="component" value="Unassembled WGS sequence"/>
</dbReference>
<proteinExistence type="predicted"/>
<gene>
    <name evidence="3" type="ORF">GCM10010310_65040</name>
</gene>
<dbReference type="InterPro" id="IPR043917">
    <property type="entry name" value="DUF5753"/>
</dbReference>
<name>A0ABN3TC17_9ACTN</name>
<evidence type="ECO:0000256" key="1">
    <source>
        <dbReference type="SAM" id="MobiDB-lite"/>
    </source>
</evidence>
<feature type="compositionally biased region" description="Basic and acidic residues" evidence="1">
    <location>
        <begin position="127"/>
        <end position="140"/>
    </location>
</feature>
<evidence type="ECO:0000259" key="2">
    <source>
        <dbReference type="Pfam" id="PF19054"/>
    </source>
</evidence>
<accession>A0ABN3TC17</accession>
<feature type="region of interest" description="Disordered" evidence="1">
    <location>
        <begin position="108"/>
        <end position="140"/>
    </location>
</feature>
<protein>
    <recommendedName>
        <fullName evidence="2">DUF5753 domain-containing protein</fullName>
    </recommendedName>
</protein>
<organism evidence="3 4">
    <name type="scientific">Streptomyces violaceolatus</name>
    <dbReference type="NCBI Taxonomy" id="67378"/>
    <lineage>
        <taxon>Bacteria</taxon>
        <taxon>Bacillati</taxon>
        <taxon>Actinomycetota</taxon>
        <taxon>Actinomycetes</taxon>
        <taxon>Kitasatosporales</taxon>
        <taxon>Streptomycetaceae</taxon>
        <taxon>Streptomyces</taxon>
        <taxon>Streptomyces violaceoruber group</taxon>
    </lineage>
</organism>
<reference evidence="3 4" key="1">
    <citation type="journal article" date="2019" name="Int. J. Syst. Evol. Microbiol.">
        <title>The Global Catalogue of Microorganisms (GCM) 10K type strain sequencing project: providing services to taxonomists for standard genome sequencing and annotation.</title>
        <authorList>
            <consortium name="The Broad Institute Genomics Platform"/>
            <consortium name="The Broad Institute Genome Sequencing Center for Infectious Disease"/>
            <person name="Wu L."/>
            <person name="Ma J."/>
        </authorList>
    </citation>
    <scope>NUCLEOTIDE SEQUENCE [LARGE SCALE GENOMIC DNA]</scope>
    <source>
        <strain evidence="3 4">JCM 4531</strain>
    </source>
</reference>
<comment type="caution">
    <text evidence="3">The sequence shown here is derived from an EMBL/GenBank/DDBJ whole genome shotgun (WGS) entry which is preliminary data.</text>
</comment>
<keyword evidence="4" id="KW-1185">Reference proteome</keyword>
<dbReference type="EMBL" id="BAAASK010000028">
    <property type="protein sequence ID" value="GAA2698816.1"/>
    <property type="molecule type" value="Genomic_DNA"/>
</dbReference>
<sequence length="140" mass="15483">MAIVREAALRMQFGGREVAKAQLRYVLERSEQDEVTVLVIPFAKYRAHFGLDGAHRPLMRGITRLHPRDRQRLPRGRPMSDITREAPFCGEGNFCFRLGTDATGNAYVALDGAEDPPHGQPGGAAAHDPRRQGGKADHLL</sequence>
<evidence type="ECO:0000313" key="4">
    <source>
        <dbReference type="Proteomes" id="UP001499989"/>
    </source>
</evidence>